<comment type="caution">
    <text evidence="1">The sequence shown here is derived from an EMBL/GenBank/DDBJ whole genome shotgun (WGS) entry which is preliminary data.</text>
</comment>
<gene>
    <name evidence="1" type="ORF">Pfra01_000789900</name>
</gene>
<evidence type="ECO:0000313" key="1">
    <source>
        <dbReference type="EMBL" id="GMF32764.1"/>
    </source>
</evidence>
<protein>
    <submittedName>
        <fullName evidence="1">Unnamed protein product</fullName>
    </submittedName>
</protein>
<dbReference type="EMBL" id="BSXT01000709">
    <property type="protein sequence ID" value="GMF32764.1"/>
    <property type="molecule type" value="Genomic_DNA"/>
</dbReference>
<proteinExistence type="predicted"/>
<keyword evidence="2" id="KW-1185">Reference proteome</keyword>
<dbReference type="AlphaFoldDB" id="A0A9W6X709"/>
<accession>A0A9W6X709</accession>
<evidence type="ECO:0000313" key="2">
    <source>
        <dbReference type="Proteomes" id="UP001165121"/>
    </source>
</evidence>
<sequence length="96" mass="10722">MAVVGIPTQSVQRNYTGAVTTKSKDVLPQASVLLFDPKKRFKVQPAKYIRVGCNQGGHDALDFDSDKVKVIFVQVTRSDKHDLKILYASFTKCYSN</sequence>
<dbReference type="OrthoDB" id="165447at2759"/>
<organism evidence="1 2">
    <name type="scientific">Phytophthora fragariaefolia</name>
    <dbReference type="NCBI Taxonomy" id="1490495"/>
    <lineage>
        <taxon>Eukaryota</taxon>
        <taxon>Sar</taxon>
        <taxon>Stramenopiles</taxon>
        <taxon>Oomycota</taxon>
        <taxon>Peronosporomycetes</taxon>
        <taxon>Peronosporales</taxon>
        <taxon>Peronosporaceae</taxon>
        <taxon>Phytophthora</taxon>
    </lineage>
</organism>
<dbReference type="Proteomes" id="UP001165121">
    <property type="component" value="Unassembled WGS sequence"/>
</dbReference>
<reference evidence="1" key="1">
    <citation type="submission" date="2023-04" db="EMBL/GenBank/DDBJ databases">
        <title>Phytophthora fragariaefolia NBRC 109709.</title>
        <authorList>
            <person name="Ichikawa N."/>
            <person name="Sato H."/>
            <person name="Tonouchi N."/>
        </authorList>
    </citation>
    <scope>NUCLEOTIDE SEQUENCE</scope>
    <source>
        <strain evidence="1">NBRC 109709</strain>
    </source>
</reference>
<name>A0A9W6X709_9STRA</name>